<dbReference type="GO" id="GO:0010181">
    <property type="term" value="F:FMN binding"/>
    <property type="evidence" value="ECO:0007669"/>
    <property type="project" value="InterPro"/>
</dbReference>
<comment type="caution">
    <text evidence="3">The sequence shown here is derived from an EMBL/GenBank/DDBJ whole genome shotgun (WGS) entry which is preliminary data.</text>
</comment>
<proteinExistence type="inferred from homology"/>
<protein>
    <submittedName>
        <fullName evidence="3">Flavin reductase domain protein FMN-binding protein</fullName>
    </submittedName>
</protein>
<evidence type="ECO:0000313" key="3">
    <source>
        <dbReference type="EMBL" id="CCO07695.1"/>
    </source>
</evidence>
<organism evidence="3 4">
    <name type="scientific">Desulforamulus hydrothermalis Lam5 = DSM 18033</name>
    <dbReference type="NCBI Taxonomy" id="1121428"/>
    <lineage>
        <taxon>Bacteria</taxon>
        <taxon>Bacillati</taxon>
        <taxon>Bacillota</taxon>
        <taxon>Clostridia</taxon>
        <taxon>Eubacteriales</taxon>
        <taxon>Peptococcaceae</taxon>
        <taxon>Desulforamulus</taxon>
    </lineage>
</organism>
<sequence>MEQMKEDVKYNDHLKELLEQLPKGAFLTVKDGDKLNTMTIGWGTVGFIWQKPVFVVMVRKSRYTYHLLENAQEFTVSIPVKKDLKKALAFCGTKSGREFDKFKECKLTPEPGKVVNTPVIGECDLHYECKVIYRQSMEPALVAENIKKLAYAKGDYHVMYYGEIVACYVKE</sequence>
<dbReference type="STRING" id="1121428.DESHY_120059"/>
<dbReference type="SUPFAM" id="SSF50475">
    <property type="entry name" value="FMN-binding split barrel"/>
    <property type="match status" value="1"/>
</dbReference>
<dbReference type="AlphaFoldDB" id="K8DYA5"/>
<dbReference type="GO" id="GO:0016646">
    <property type="term" value="F:oxidoreductase activity, acting on the CH-NH group of donors, NAD or NADP as acceptor"/>
    <property type="evidence" value="ECO:0007669"/>
    <property type="project" value="UniProtKB-ARBA"/>
</dbReference>
<dbReference type="InterPro" id="IPR002563">
    <property type="entry name" value="Flavin_Rdtase-like_dom"/>
</dbReference>
<dbReference type="PANTHER" id="PTHR43567">
    <property type="entry name" value="FLAVOREDOXIN-RELATED-RELATED"/>
    <property type="match status" value="1"/>
</dbReference>
<name>K8DYA5_9FIRM</name>
<accession>K8DYA5</accession>
<keyword evidence="4" id="KW-1185">Reference proteome</keyword>
<dbReference type="EMBL" id="CAOS01000004">
    <property type="protein sequence ID" value="CCO07695.1"/>
    <property type="molecule type" value="Genomic_DNA"/>
</dbReference>
<reference evidence="3 4" key="1">
    <citation type="journal article" date="2013" name="Genome Announc.">
        <title>Genome Sequence of the Sulfate-Reducing Bacterium Desulfotomaculum hydrothermale Lam5(T).</title>
        <authorList>
            <person name="Amin O."/>
            <person name="Fardeau M.L."/>
            <person name="Valette O."/>
            <person name="Hirschler-Rea A."/>
            <person name="Barbe V."/>
            <person name="Medigue C."/>
            <person name="Vacherie B."/>
            <person name="Ollivier B."/>
            <person name="Bertin P.N."/>
            <person name="Dolla A."/>
        </authorList>
    </citation>
    <scope>NUCLEOTIDE SEQUENCE [LARGE SCALE GENOMIC DNA]</scope>
    <source>
        <strain evidence="4">Lam5 / DSM 18033</strain>
    </source>
</reference>
<dbReference type="Pfam" id="PF01613">
    <property type="entry name" value="Flavin_Reduct"/>
    <property type="match status" value="1"/>
</dbReference>
<dbReference type="eggNOG" id="COG1853">
    <property type="taxonomic scope" value="Bacteria"/>
</dbReference>
<comment type="similarity">
    <text evidence="1">Belongs to the flavoredoxin family.</text>
</comment>
<dbReference type="Gene3D" id="2.30.110.10">
    <property type="entry name" value="Electron Transport, Fmn-binding Protein, Chain A"/>
    <property type="match status" value="1"/>
</dbReference>
<dbReference type="PANTHER" id="PTHR43567:SF5">
    <property type="entry name" value="HYPOTHETICAL CYTOSOLIC PROTEIN"/>
    <property type="match status" value="1"/>
</dbReference>
<feature type="domain" description="Flavin reductase like" evidence="2">
    <location>
        <begin position="26"/>
        <end position="171"/>
    </location>
</feature>
<evidence type="ECO:0000259" key="2">
    <source>
        <dbReference type="Pfam" id="PF01613"/>
    </source>
</evidence>
<dbReference type="InterPro" id="IPR052174">
    <property type="entry name" value="Flavoredoxin"/>
</dbReference>
<evidence type="ECO:0000256" key="1">
    <source>
        <dbReference type="ARBA" id="ARBA00038054"/>
    </source>
</evidence>
<evidence type="ECO:0000313" key="4">
    <source>
        <dbReference type="Proteomes" id="UP000009315"/>
    </source>
</evidence>
<dbReference type="InterPro" id="IPR012349">
    <property type="entry name" value="Split_barrel_FMN-bd"/>
</dbReference>
<dbReference type="Proteomes" id="UP000009315">
    <property type="component" value="Unassembled WGS sequence"/>
</dbReference>
<gene>
    <name evidence="3" type="ORF">DESHY_120059</name>
</gene>